<gene>
    <name evidence="2" type="ORF">KP509_32G031500</name>
</gene>
<dbReference type="EMBL" id="CM035437">
    <property type="protein sequence ID" value="KAH7286981.1"/>
    <property type="molecule type" value="Genomic_DNA"/>
</dbReference>
<evidence type="ECO:0000313" key="2">
    <source>
        <dbReference type="EMBL" id="KAH7286981.1"/>
    </source>
</evidence>
<comment type="caution">
    <text evidence="2">The sequence shown here is derived from an EMBL/GenBank/DDBJ whole genome shotgun (WGS) entry which is preliminary data.</text>
</comment>
<accession>A0A8T2QUC3</accession>
<sequence length="71" mass="7956">MKFWVGLYTIPIIVHLSSALQLKLNPRGMFVEGLQQKLNEECQTDQNGFSCASTKLCISIQAQLISIIIEC</sequence>
<protein>
    <submittedName>
        <fullName evidence="2">Uncharacterized protein</fullName>
    </submittedName>
</protein>
<evidence type="ECO:0000256" key="1">
    <source>
        <dbReference type="SAM" id="SignalP"/>
    </source>
</evidence>
<evidence type="ECO:0000313" key="3">
    <source>
        <dbReference type="Proteomes" id="UP000825935"/>
    </source>
</evidence>
<dbReference type="AlphaFoldDB" id="A0A8T2QUC3"/>
<dbReference type="Proteomes" id="UP000825935">
    <property type="component" value="Chromosome 32"/>
</dbReference>
<keyword evidence="3" id="KW-1185">Reference proteome</keyword>
<keyword evidence="1" id="KW-0732">Signal</keyword>
<name>A0A8T2QUC3_CERRI</name>
<reference evidence="2" key="1">
    <citation type="submission" date="2021-08" db="EMBL/GenBank/DDBJ databases">
        <title>WGS assembly of Ceratopteris richardii.</title>
        <authorList>
            <person name="Marchant D.B."/>
            <person name="Chen G."/>
            <person name="Jenkins J."/>
            <person name="Shu S."/>
            <person name="Leebens-Mack J."/>
            <person name="Grimwood J."/>
            <person name="Schmutz J."/>
            <person name="Soltis P."/>
            <person name="Soltis D."/>
            <person name="Chen Z.-H."/>
        </authorList>
    </citation>
    <scope>NUCLEOTIDE SEQUENCE</scope>
    <source>
        <strain evidence="2">Whitten #5841</strain>
        <tissue evidence="2">Leaf</tissue>
    </source>
</reference>
<feature type="chain" id="PRO_5035873493" evidence="1">
    <location>
        <begin position="20"/>
        <end position="71"/>
    </location>
</feature>
<proteinExistence type="predicted"/>
<organism evidence="2 3">
    <name type="scientific">Ceratopteris richardii</name>
    <name type="common">Triangle waterfern</name>
    <dbReference type="NCBI Taxonomy" id="49495"/>
    <lineage>
        <taxon>Eukaryota</taxon>
        <taxon>Viridiplantae</taxon>
        <taxon>Streptophyta</taxon>
        <taxon>Embryophyta</taxon>
        <taxon>Tracheophyta</taxon>
        <taxon>Polypodiopsida</taxon>
        <taxon>Polypodiidae</taxon>
        <taxon>Polypodiales</taxon>
        <taxon>Pteridineae</taxon>
        <taxon>Pteridaceae</taxon>
        <taxon>Parkerioideae</taxon>
        <taxon>Ceratopteris</taxon>
    </lineage>
</organism>
<feature type="signal peptide" evidence="1">
    <location>
        <begin position="1"/>
        <end position="19"/>
    </location>
</feature>